<dbReference type="Gene3D" id="3.50.50.60">
    <property type="entry name" value="FAD/NAD(P)-binding domain"/>
    <property type="match status" value="1"/>
</dbReference>
<dbReference type="RefSeq" id="WP_146167073.1">
    <property type="nucleotide sequence ID" value="NZ_PXWG01000403.1"/>
</dbReference>
<feature type="domain" description="FAD-dependent oxidoreductase 2 FAD-binding" evidence="5">
    <location>
        <begin position="8"/>
        <end position="75"/>
    </location>
</feature>
<comment type="cofactor">
    <cofactor evidence="1">
        <name>FAD</name>
        <dbReference type="ChEBI" id="CHEBI:57692"/>
    </cofactor>
</comment>
<sequence>MHHTTRLDVVVVGAGNAALCAALSAHEQGSQVLILEKGPRENRGGNSYFTDGAIRCAYQGLDDLRDLMPDLSDAQASLIHLAAYPPDAYYADMERVTHGQTDPALARRLVE</sequence>
<dbReference type="SUPFAM" id="SSF51905">
    <property type="entry name" value="FAD/NAD(P)-binding domain"/>
    <property type="match status" value="1"/>
</dbReference>
<comment type="caution">
    <text evidence="6">The sequence shown here is derived from an EMBL/GenBank/DDBJ whole genome shotgun (WGS) entry which is preliminary data.</text>
</comment>
<keyword evidence="3" id="KW-0274">FAD</keyword>
<accession>A0A9X7JHJ9</accession>
<feature type="non-terminal residue" evidence="6">
    <location>
        <position position="111"/>
    </location>
</feature>
<evidence type="ECO:0000313" key="7">
    <source>
        <dbReference type="Proteomes" id="UP000242427"/>
    </source>
</evidence>
<gene>
    <name evidence="6" type="ORF">B7P34_36450</name>
</gene>
<keyword evidence="4" id="KW-0560">Oxidoreductase</keyword>
<dbReference type="InterPro" id="IPR036188">
    <property type="entry name" value="FAD/NAD-bd_sf"/>
</dbReference>
<protein>
    <submittedName>
        <fullName evidence="6">Tricarballylate dehydrogenase</fullName>
    </submittedName>
</protein>
<evidence type="ECO:0000256" key="4">
    <source>
        <dbReference type="ARBA" id="ARBA00023002"/>
    </source>
</evidence>
<evidence type="ECO:0000259" key="5">
    <source>
        <dbReference type="Pfam" id="PF00890"/>
    </source>
</evidence>
<dbReference type="PANTHER" id="PTHR43400">
    <property type="entry name" value="FUMARATE REDUCTASE"/>
    <property type="match status" value="1"/>
</dbReference>
<dbReference type="AlphaFoldDB" id="A0A9X7JHJ9"/>
<evidence type="ECO:0000313" key="6">
    <source>
        <dbReference type="EMBL" id="PSJ23869.1"/>
    </source>
</evidence>
<dbReference type="InterPro" id="IPR050315">
    <property type="entry name" value="FAD-oxidoreductase_2"/>
</dbReference>
<organism evidence="6 7">
    <name type="scientific">Streptosporangium nondiastaticum</name>
    <dbReference type="NCBI Taxonomy" id="35764"/>
    <lineage>
        <taxon>Bacteria</taxon>
        <taxon>Bacillati</taxon>
        <taxon>Actinomycetota</taxon>
        <taxon>Actinomycetes</taxon>
        <taxon>Streptosporangiales</taxon>
        <taxon>Streptosporangiaceae</taxon>
        <taxon>Streptosporangium</taxon>
    </lineage>
</organism>
<dbReference type="EMBL" id="PXWG01000403">
    <property type="protein sequence ID" value="PSJ23869.1"/>
    <property type="molecule type" value="Genomic_DNA"/>
</dbReference>
<name>A0A9X7JHJ9_9ACTN</name>
<dbReference type="Pfam" id="PF00890">
    <property type="entry name" value="FAD_binding_2"/>
    <property type="match status" value="1"/>
</dbReference>
<keyword evidence="2" id="KW-0285">Flavoprotein</keyword>
<evidence type="ECO:0000256" key="1">
    <source>
        <dbReference type="ARBA" id="ARBA00001974"/>
    </source>
</evidence>
<dbReference type="OrthoDB" id="9813348at2"/>
<dbReference type="GO" id="GO:0016491">
    <property type="term" value="F:oxidoreductase activity"/>
    <property type="evidence" value="ECO:0007669"/>
    <property type="project" value="UniProtKB-KW"/>
</dbReference>
<evidence type="ECO:0000256" key="2">
    <source>
        <dbReference type="ARBA" id="ARBA00022630"/>
    </source>
</evidence>
<dbReference type="Proteomes" id="UP000242427">
    <property type="component" value="Unassembled WGS sequence"/>
</dbReference>
<keyword evidence="7" id="KW-1185">Reference proteome</keyword>
<dbReference type="InterPro" id="IPR003953">
    <property type="entry name" value="FAD-dep_OxRdtase_2_FAD-bd"/>
</dbReference>
<evidence type="ECO:0000256" key="3">
    <source>
        <dbReference type="ARBA" id="ARBA00022827"/>
    </source>
</evidence>
<reference evidence="6 7" key="1">
    <citation type="submission" date="2018-03" db="EMBL/GenBank/DDBJ databases">
        <title>Chitinolytic properties of Streptosporangium nondiastaticum TBG75A20.</title>
        <authorList>
            <person name="Gayathri V."/>
            <person name="Shiburaj S."/>
        </authorList>
    </citation>
    <scope>NUCLEOTIDE SEQUENCE [LARGE SCALE GENOMIC DNA]</scope>
    <source>
        <strain evidence="6 7">TBG75A20</strain>
    </source>
</reference>
<dbReference type="PANTHER" id="PTHR43400:SF7">
    <property type="entry name" value="FAD-DEPENDENT OXIDOREDUCTASE 2 FAD BINDING DOMAIN-CONTAINING PROTEIN"/>
    <property type="match status" value="1"/>
</dbReference>
<proteinExistence type="predicted"/>